<organism evidence="10 11">
    <name type="scientific">Breznakia blatticola</name>
    <dbReference type="NCBI Taxonomy" id="1754012"/>
    <lineage>
        <taxon>Bacteria</taxon>
        <taxon>Bacillati</taxon>
        <taxon>Bacillota</taxon>
        <taxon>Erysipelotrichia</taxon>
        <taxon>Erysipelotrichales</taxon>
        <taxon>Erysipelotrichaceae</taxon>
        <taxon>Breznakia</taxon>
    </lineage>
</organism>
<reference evidence="10 11" key="1">
    <citation type="submission" date="2019-03" db="EMBL/GenBank/DDBJ databases">
        <title>Genomic Encyclopedia of Type Strains, Phase IV (KMG-IV): sequencing the most valuable type-strain genomes for metagenomic binning, comparative biology and taxonomic classification.</title>
        <authorList>
            <person name="Goeker M."/>
        </authorList>
    </citation>
    <scope>NUCLEOTIDE SEQUENCE [LARGE SCALE GENOMIC DNA]</scope>
    <source>
        <strain evidence="10 11">DSM 28867</strain>
    </source>
</reference>
<dbReference type="SMART" id="SM00388">
    <property type="entry name" value="HisKA"/>
    <property type="match status" value="1"/>
</dbReference>
<dbReference type="InterPro" id="IPR005467">
    <property type="entry name" value="His_kinase_dom"/>
</dbReference>
<evidence type="ECO:0000256" key="2">
    <source>
        <dbReference type="ARBA" id="ARBA00004370"/>
    </source>
</evidence>
<dbReference type="PROSITE" id="PS50109">
    <property type="entry name" value="HIS_KIN"/>
    <property type="match status" value="1"/>
</dbReference>
<keyword evidence="8" id="KW-0812">Transmembrane</keyword>
<dbReference type="CDD" id="cd00075">
    <property type="entry name" value="HATPase"/>
    <property type="match status" value="1"/>
</dbReference>
<dbReference type="SMART" id="SM00387">
    <property type="entry name" value="HATPase_c"/>
    <property type="match status" value="1"/>
</dbReference>
<dbReference type="InterPro" id="IPR003594">
    <property type="entry name" value="HATPase_dom"/>
</dbReference>
<dbReference type="InterPro" id="IPR004358">
    <property type="entry name" value="Sig_transdc_His_kin-like_C"/>
</dbReference>
<dbReference type="Gene3D" id="1.10.287.130">
    <property type="match status" value="1"/>
</dbReference>
<dbReference type="OrthoDB" id="9813151at2"/>
<sequence>MFKTLRKKFLWMNLLSIVCILLVAFFAVGFISIQNTSRDIDNELSMRLDVPRNMPDLKGKPKDEGPGNMTYLVLVNQKKEILSLDEPSFVSMSESVYSNLLEHVEIEDEDGYFQLDGRYFAYKLKAYGNNYLVAFLDINQQVGVITEMLIAFGLVSVVSIVVVALFSNYFAGRAIAPIQKNFKKQQDFVSDASHELKTPLTIISTNVDAILTSKDATVESQKKWLDNIQEELKRTTKLTNSLLYLTKIEDEHELQHQDFDFSRVVDEECLTFEVQAFEKELSVQTNIQEHVHISGNKELLEQVVRSLLENALKYTHAGHTIRVDLHVDQKQVKLSISNPSPTIPAEKQSRLFERFYRVDDDRNSQTGGHGLGLSICLRIVEMHKGTMAIHSQNDIFTVQVILPMQ</sequence>
<dbReference type="RefSeq" id="WP_134167455.1">
    <property type="nucleotide sequence ID" value="NZ_SODD01000001.1"/>
</dbReference>
<comment type="subcellular location">
    <subcellularLocation>
        <location evidence="2">Membrane</location>
    </subcellularLocation>
</comment>
<dbReference type="GO" id="GO:0000155">
    <property type="term" value="F:phosphorelay sensor kinase activity"/>
    <property type="evidence" value="ECO:0007669"/>
    <property type="project" value="InterPro"/>
</dbReference>
<dbReference type="Proteomes" id="UP000294743">
    <property type="component" value="Unassembled WGS sequence"/>
</dbReference>
<evidence type="ECO:0000256" key="6">
    <source>
        <dbReference type="ARBA" id="ARBA00022777"/>
    </source>
</evidence>
<dbReference type="Pfam" id="PF02518">
    <property type="entry name" value="HATPase_c"/>
    <property type="match status" value="1"/>
</dbReference>
<accession>A0A4R8A6Z7</accession>
<evidence type="ECO:0000256" key="1">
    <source>
        <dbReference type="ARBA" id="ARBA00000085"/>
    </source>
</evidence>
<keyword evidence="4" id="KW-0597">Phosphoprotein</keyword>
<keyword evidence="7" id="KW-0902">Two-component regulatory system</keyword>
<feature type="transmembrane region" description="Helical" evidence="8">
    <location>
        <begin position="148"/>
        <end position="171"/>
    </location>
</feature>
<dbReference type="InterPro" id="IPR036890">
    <property type="entry name" value="HATPase_C_sf"/>
</dbReference>
<keyword evidence="6" id="KW-0418">Kinase</keyword>
<evidence type="ECO:0000256" key="5">
    <source>
        <dbReference type="ARBA" id="ARBA00022679"/>
    </source>
</evidence>
<dbReference type="PANTHER" id="PTHR45453:SF1">
    <property type="entry name" value="PHOSPHATE REGULON SENSOR PROTEIN PHOR"/>
    <property type="match status" value="1"/>
</dbReference>
<dbReference type="GO" id="GO:0005886">
    <property type="term" value="C:plasma membrane"/>
    <property type="evidence" value="ECO:0007669"/>
    <property type="project" value="TreeGrafter"/>
</dbReference>
<keyword evidence="8" id="KW-1133">Transmembrane helix</keyword>
<evidence type="ECO:0000256" key="7">
    <source>
        <dbReference type="ARBA" id="ARBA00023012"/>
    </source>
</evidence>
<dbReference type="Gene3D" id="3.30.565.10">
    <property type="entry name" value="Histidine kinase-like ATPase, C-terminal domain"/>
    <property type="match status" value="1"/>
</dbReference>
<dbReference type="InterPro" id="IPR050351">
    <property type="entry name" value="BphY/WalK/GraS-like"/>
</dbReference>
<dbReference type="EC" id="2.7.13.3" evidence="3"/>
<evidence type="ECO:0000256" key="3">
    <source>
        <dbReference type="ARBA" id="ARBA00012438"/>
    </source>
</evidence>
<keyword evidence="8" id="KW-0472">Membrane</keyword>
<comment type="caution">
    <text evidence="10">The sequence shown here is derived from an EMBL/GenBank/DDBJ whole genome shotgun (WGS) entry which is preliminary data.</text>
</comment>
<dbReference type="CDD" id="cd00082">
    <property type="entry name" value="HisKA"/>
    <property type="match status" value="1"/>
</dbReference>
<dbReference type="PRINTS" id="PR00344">
    <property type="entry name" value="BCTRLSENSOR"/>
</dbReference>
<keyword evidence="11" id="KW-1185">Reference proteome</keyword>
<dbReference type="Pfam" id="PF00512">
    <property type="entry name" value="HisKA"/>
    <property type="match status" value="1"/>
</dbReference>
<evidence type="ECO:0000313" key="11">
    <source>
        <dbReference type="Proteomes" id="UP000294743"/>
    </source>
</evidence>
<evidence type="ECO:0000259" key="9">
    <source>
        <dbReference type="PROSITE" id="PS50109"/>
    </source>
</evidence>
<proteinExistence type="predicted"/>
<evidence type="ECO:0000256" key="8">
    <source>
        <dbReference type="SAM" id="Phobius"/>
    </source>
</evidence>
<dbReference type="EMBL" id="SODD01000001">
    <property type="protein sequence ID" value="TDW26435.1"/>
    <property type="molecule type" value="Genomic_DNA"/>
</dbReference>
<dbReference type="InterPro" id="IPR003661">
    <property type="entry name" value="HisK_dim/P_dom"/>
</dbReference>
<dbReference type="FunFam" id="3.30.565.10:FF:000006">
    <property type="entry name" value="Sensor histidine kinase WalK"/>
    <property type="match status" value="1"/>
</dbReference>
<keyword evidence="5" id="KW-0808">Transferase</keyword>
<gene>
    <name evidence="10" type="ORF">EDD63_101151</name>
</gene>
<dbReference type="SUPFAM" id="SSF55874">
    <property type="entry name" value="ATPase domain of HSP90 chaperone/DNA topoisomerase II/histidine kinase"/>
    <property type="match status" value="1"/>
</dbReference>
<dbReference type="GO" id="GO:0004721">
    <property type="term" value="F:phosphoprotein phosphatase activity"/>
    <property type="evidence" value="ECO:0007669"/>
    <property type="project" value="TreeGrafter"/>
</dbReference>
<evidence type="ECO:0000313" key="10">
    <source>
        <dbReference type="EMBL" id="TDW26435.1"/>
    </source>
</evidence>
<feature type="domain" description="Histidine kinase" evidence="9">
    <location>
        <begin position="191"/>
        <end position="405"/>
    </location>
</feature>
<dbReference type="GO" id="GO:0016036">
    <property type="term" value="P:cellular response to phosphate starvation"/>
    <property type="evidence" value="ECO:0007669"/>
    <property type="project" value="TreeGrafter"/>
</dbReference>
<dbReference type="AlphaFoldDB" id="A0A4R8A6Z7"/>
<protein>
    <recommendedName>
        <fullName evidence="3">histidine kinase</fullName>
        <ecNumber evidence="3">2.7.13.3</ecNumber>
    </recommendedName>
</protein>
<dbReference type="SUPFAM" id="SSF47384">
    <property type="entry name" value="Homodimeric domain of signal transducing histidine kinase"/>
    <property type="match status" value="1"/>
</dbReference>
<name>A0A4R8A6Z7_9FIRM</name>
<dbReference type="PANTHER" id="PTHR45453">
    <property type="entry name" value="PHOSPHATE REGULON SENSOR PROTEIN PHOR"/>
    <property type="match status" value="1"/>
</dbReference>
<comment type="catalytic activity">
    <reaction evidence="1">
        <text>ATP + protein L-histidine = ADP + protein N-phospho-L-histidine.</text>
        <dbReference type="EC" id="2.7.13.3"/>
    </reaction>
</comment>
<evidence type="ECO:0000256" key="4">
    <source>
        <dbReference type="ARBA" id="ARBA00022553"/>
    </source>
</evidence>
<dbReference type="InterPro" id="IPR036097">
    <property type="entry name" value="HisK_dim/P_sf"/>
</dbReference>